<comment type="caution">
    <text evidence="1">The sequence shown here is derived from an EMBL/GenBank/DDBJ whole genome shotgun (WGS) entry which is preliminary data.</text>
</comment>
<dbReference type="PANTHER" id="PTHR39441">
    <property type="entry name" value="DUF2252 DOMAIN-CONTAINING PROTEIN"/>
    <property type="match status" value="1"/>
</dbReference>
<dbReference type="Proteomes" id="UP000310016">
    <property type="component" value="Unassembled WGS sequence"/>
</dbReference>
<dbReference type="EMBL" id="SUMF01000002">
    <property type="protein sequence ID" value="TJZ77312.1"/>
    <property type="molecule type" value="Genomic_DNA"/>
</dbReference>
<protein>
    <submittedName>
        <fullName evidence="1">DUF2252 domain-containing protein</fullName>
    </submittedName>
</protein>
<dbReference type="InterPro" id="IPR018721">
    <property type="entry name" value="DUF2252"/>
</dbReference>
<reference evidence="1 2" key="1">
    <citation type="submission" date="2019-04" db="EMBL/GenBank/DDBJ databases">
        <title>Chitiniphilus eburnea sp. nov., a novel chitinolytic bacterium isolated from aquaculture sludge.</title>
        <authorList>
            <person name="Sheng M."/>
        </authorList>
    </citation>
    <scope>NUCLEOTIDE SEQUENCE [LARGE SCALE GENOMIC DNA]</scope>
    <source>
        <strain evidence="1 2">HX-2-15</strain>
    </source>
</reference>
<evidence type="ECO:0000313" key="1">
    <source>
        <dbReference type="EMBL" id="TJZ77312.1"/>
    </source>
</evidence>
<gene>
    <name evidence="1" type="ORF">FAZ21_02910</name>
</gene>
<proteinExistence type="predicted"/>
<organism evidence="1 2">
    <name type="scientific">Chitiniphilus eburneus</name>
    <dbReference type="NCBI Taxonomy" id="2571148"/>
    <lineage>
        <taxon>Bacteria</taxon>
        <taxon>Pseudomonadati</taxon>
        <taxon>Pseudomonadota</taxon>
        <taxon>Betaproteobacteria</taxon>
        <taxon>Neisseriales</taxon>
        <taxon>Chitinibacteraceae</taxon>
        <taxon>Chitiniphilus</taxon>
    </lineage>
</organism>
<dbReference type="PANTHER" id="PTHR39441:SF1">
    <property type="entry name" value="DUF2252 DOMAIN-CONTAINING PROTEIN"/>
    <property type="match status" value="1"/>
</dbReference>
<name>A0A4U0QA86_9NEIS</name>
<keyword evidence="2" id="KW-1185">Reference proteome</keyword>
<accession>A0A4U0QA86</accession>
<dbReference type="AlphaFoldDB" id="A0A4U0QA86"/>
<dbReference type="RefSeq" id="WP_136771788.1">
    <property type="nucleotide sequence ID" value="NZ_CP156074.1"/>
</dbReference>
<sequence length="466" mass="52904">MADSAHSLNLRVAAGRALRQDCPRRTHALWRPSAHRDPIAMLKQSSEDRVQHLVPIRYGRMLQSPFAYYRATALLHAFDLADTPHTGIRTQVCGDCHLMNFGGFATPERNLLFGINDFDETLPGFWEWDLKRLATSFVLAARYRSFSDIKAREIVQRLSASYRRHMDQYAAMKTLDLWHASISFDDVRRTLPAGGMRDYVGTLAERARKRTSRHAFDKMTATRDGVRHILDNPPYIFHADASPDFAQYKENYRDVAFKMFSAYGRTLHQYRRHLIERFELVDVAFKVVGVGSVGTRCFVLLLLADDDDPLFLQAKEAKPSVLSAYVGRSEFRHQGERVVAGQRLMQAASDQFLGWTTGPEGRHYYMRQLRDMKVAVEVELMDAEMLAQYAELCAWNLARAHAKGGGTGPEIAGYVGDRPNLDLALADYAVLYADQTERDYETFVKAVRRGELPADTGDDRALAQTP</sequence>
<dbReference type="OrthoDB" id="1491115at2"/>
<evidence type="ECO:0000313" key="2">
    <source>
        <dbReference type="Proteomes" id="UP000310016"/>
    </source>
</evidence>
<dbReference type="Pfam" id="PF10009">
    <property type="entry name" value="DUF2252"/>
    <property type="match status" value="1"/>
</dbReference>